<dbReference type="Gene3D" id="3.40.1350.10">
    <property type="match status" value="1"/>
</dbReference>
<dbReference type="GO" id="GO:0000379">
    <property type="term" value="P:tRNA-type intron splice site recognition and cleavage"/>
    <property type="evidence" value="ECO:0007669"/>
    <property type="project" value="TreeGrafter"/>
</dbReference>
<dbReference type="GO" id="GO:0000213">
    <property type="term" value="F:tRNA-intron lyase activity"/>
    <property type="evidence" value="ECO:0007669"/>
    <property type="project" value="UniProtKB-EC"/>
</dbReference>
<organism evidence="7 8">
    <name type="scientific">Orchesella cincta</name>
    <name type="common">Springtail</name>
    <name type="synonym">Podura cincta</name>
    <dbReference type="NCBI Taxonomy" id="48709"/>
    <lineage>
        <taxon>Eukaryota</taxon>
        <taxon>Metazoa</taxon>
        <taxon>Ecdysozoa</taxon>
        <taxon>Arthropoda</taxon>
        <taxon>Hexapoda</taxon>
        <taxon>Collembola</taxon>
        <taxon>Entomobryomorpha</taxon>
        <taxon>Entomobryoidea</taxon>
        <taxon>Orchesellidae</taxon>
        <taxon>Orchesellinae</taxon>
        <taxon>Orchesella</taxon>
    </lineage>
</organism>
<dbReference type="OrthoDB" id="48041at2759"/>
<evidence type="ECO:0000259" key="6">
    <source>
        <dbReference type="Pfam" id="PF01974"/>
    </source>
</evidence>
<dbReference type="InterPro" id="IPR036167">
    <property type="entry name" value="tRNA_intron_Endo_cat-like_sf"/>
</dbReference>
<accession>A0A1D2M1N0</accession>
<sequence>MPRFRRGKLTRSEMKRRVEQLEVHRNKRRMQIESMVDKIIEGKRKKGRGIVPDRNTVIQEEVQKVELPYEMTQIDIVDPWIKETDLIPCDYPVPDNALDKLRYRVFEDFHSRRKYFLSSGLKFGGDFLAYPGDPNATHSEFIIVCHDNSRSINPPYIHSQIRLATTVKKILLLATFDESKEKLKYKVMNSLQLTKKQRLNARTEAMLMIPKCASPMKIMKLVRQLMHLQ</sequence>
<comment type="caution">
    <text evidence="7">The sequence shown here is derived from an EMBL/GenBank/DDBJ whole genome shotgun (WGS) entry which is preliminary data.</text>
</comment>
<evidence type="ECO:0000256" key="4">
    <source>
        <dbReference type="ARBA" id="ARBA00023239"/>
    </source>
</evidence>
<evidence type="ECO:0000313" key="8">
    <source>
        <dbReference type="Proteomes" id="UP000094527"/>
    </source>
</evidence>
<keyword evidence="3" id="KW-0819">tRNA processing</keyword>
<dbReference type="CDD" id="cd22363">
    <property type="entry name" value="tRNA-intron_lyase_C"/>
    <property type="match status" value="1"/>
</dbReference>
<evidence type="ECO:0000256" key="5">
    <source>
        <dbReference type="ARBA" id="ARBA00034031"/>
    </source>
</evidence>
<gene>
    <name evidence="7" type="ORF">Ocin01_19803</name>
</gene>
<dbReference type="GO" id="GO:0005634">
    <property type="term" value="C:nucleus"/>
    <property type="evidence" value="ECO:0007669"/>
    <property type="project" value="UniProtKB-ARBA"/>
</dbReference>
<keyword evidence="7" id="KW-0378">Hydrolase</keyword>
<dbReference type="GO" id="GO:0003676">
    <property type="term" value="F:nucleic acid binding"/>
    <property type="evidence" value="ECO:0007669"/>
    <property type="project" value="InterPro"/>
</dbReference>
<protein>
    <recommendedName>
        <fullName evidence="2">tRNA-intron lyase</fullName>
        <ecNumber evidence="2">4.6.1.16</ecNumber>
    </recommendedName>
</protein>
<dbReference type="Pfam" id="PF01974">
    <property type="entry name" value="tRNA_int_endo"/>
    <property type="match status" value="1"/>
</dbReference>
<dbReference type="EMBL" id="LJIJ01006906">
    <property type="protein sequence ID" value="ODM86879.1"/>
    <property type="molecule type" value="Genomic_DNA"/>
</dbReference>
<dbReference type="PANTHER" id="PTHR13070:SF0">
    <property type="entry name" value="TRNA-SPLICING ENDONUCLEASE SUBUNIT SEN34"/>
    <property type="match status" value="1"/>
</dbReference>
<dbReference type="InterPro" id="IPR006677">
    <property type="entry name" value="tRNA_intron_Endonuc_cat-like"/>
</dbReference>
<name>A0A1D2M1N0_ORCCI</name>
<dbReference type="SUPFAM" id="SSF53032">
    <property type="entry name" value="tRNA-intron endonuclease catalytic domain-like"/>
    <property type="match status" value="1"/>
</dbReference>
<dbReference type="STRING" id="48709.A0A1D2M1N0"/>
<keyword evidence="7" id="KW-0255">Endonuclease</keyword>
<reference evidence="7 8" key="1">
    <citation type="journal article" date="2016" name="Genome Biol. Evol.">
        <title>Gene Family Evolution Reflects Adaptation to Soil Environmental Stressors in the Genome of the Collembolan Orchesella cincta.</title>
        <authorList>
            <person name="Faddeeva-Vakhrusheva A."/>
            <person name="Derks M.F."/>
            <person name="Anvar S.Y."/>
            <person name="Agamennone V."/>
            <person name="Suring W."/>
            <person name="Smit S."/>
            <person name="van Straalen N.M."/>
            <person name="Roelofs D."/>
        </authorList>
    </citation>
    <scope>NUCLEOTIDE SEQUENCE [LARGE SCALE GENOMIC DNA]</scope>
    <source>
        <tissue evidence="7">Mixed pool</tissue>
    </source>
</reference>
<keyword evidence="4" id="KW-0456">Lyase</keyword>
<keyword evidence="8" id="KW-1185">Reference proteome</keyword>
<comment type="similarity">
    <text evidence="1">Belongs to the tRNA-intron endonuclease family.</text>
</comment>
<dbReference type="Proteomes" id="UP000094527">
    <property type="component" value="Unassembled WGS sequence"/>
</dbReference>
<keyword evidence="7" id="KW-0540">Nuclease</keyword>
<feature type="domain" description="tRNA intron endonuclease catalytic" evidence="6">
    <location>
        <begin position="101"/>
        <end position="181"/>
    </location>
</feature>
<evidence type="ECO:0000313" key="7">
    <source>
        <dbReference type="EMBL" id="ODM86879.1"/>
    </source>
</evidence>
<dbReference type="AlphaFoldDB" id="A0A1D2M1N0"/>
<dbReference type="PANTHER" id="PTHR13070">
    <property type="entry name" value="TRNA-SPLICING ENDONUCLEASE SUBUNIT SEN34-RELATED"/>
    <property type="match status" value="1"/>
</dbReference>
<dbReference type="InterPro" id="IPR011856">
    <property type="entry name" value="tRNA_endonuc-like_dom_sf"/>
</dbReference>
<comment type="catalytic activity">
    <reaction evidence="5">
        <text>pretRNA = a 3'-half-tRNA molecule with a 5'-OH end + a 5'-half-tRNA molecule with a 2',3'-cyclic phosphate end + an intron with a 2',3'-cyclic phosphate and a 5'-hydroxyl terminus.</text>
        <dbReference type="EC" id="4.6.1.16"/>
    </reaction>
</comment>
<evidence type="ECO:0000256" key="1">
    <source>
        <dbReference type="ARBA" id="ARBA00008078"/>
    </source>
</evidence>
<evidence type="ECO:0000256" key="3">
    <source>
        <dbReference type="ARBA" id="ARBA00022694"/>
    </source>
</evidence>
<dbReference type="EC" id="4.6.1.16" evidence="2"/>
<evidence type="ECO:0000256" key="2">
    <source>
        <dbReference type="ARBA" id="ARBA00012573"/>
    </source>
</evidence>
<proteinExistence type="inferred from homology"/>